<gene>
    <name evidence="1" type="ORF">FWK35_00004567</name>
</gene>
<evidence type="ECO:0000313" key="2">
    <source>
        <dbReference type="Proteomes" id="UP000478052"/>
    </source>
</evidence>
<keyword evidence="2" id="KW-1185">Reference proteome</keyword>
<sequence>MQYAIKAISNVDLYTSQFLKSRLFNIIYKKKKKNRESIKHSYFLVNHPLPCNTLLPKQSQIYIYVHTEDDKKYNIIIYISVNFRFMEDIIKQLETRKMTSFQNLGLIDEMLNFHYGINRTLLQTELTLRLRVPSIDINLYITAKIRAFDFDNFSKWYLIASRSRRISFFSVSYDI</sequence>
<organism evidence="1 2">
    <name type="scientific">Aphis craccivora</name>
    <name type="common">Cowpea aphid</name>
    <dbReference type="NCBI Taxonomy" id="307492"/>
    <lineage>
        <taxon>Eukaryota</taxon>
        <taxon>Metazoa</taxon>
        <taxon>Ecdysozoa</taxon>
        <taxon>Arthropoda</taxon>
        <taxon>Hexapoda</taxon>
        <taxon>Insecta</taxon>
        <taxon>Pterygota</taxon>
        <taxon>Neoptera</taxon>
        <taxon>Paraneoptera</taxon>
        <taxon>Hemiptera</taxon>
        <taxon>Sternorrhyncha</taxon>
        <taxon>Aphidomorpha</taxon>
        <taxon>Aphidoidea</taxon>
        <taxon>Aphididae</taxon>
        <taxon>Aphidini</taxon>
        <taxon>Aphis</taxon>
        <taxon>Aphis</taxon>
    </lineage>
</organism>
<accession>A0A6G0ZMB4</accession>
<evidence type="ECO:0000313" key="1">
    <source>
        <dbReference type="EMBL" id="KAF0772584.1"/>
    </source>
</evidence>
<dbReference type="EMBL" id="VUJU01000157">
    <property type="protein sequence ID" value="KAF0772584.1"/>
    <property type="molecule type" value="Genomic_DNA"/>
</dbReference>
<reference evidence="1 2" key="1">
    <citation type="submission" date="2019-08" db="EMBL/GenBank/DDBJ databases">
        <title>Whole genome of Aphis craccivora.</title>
        <authorList>
            <person name="Voronova N.V."/>
            <person name="Shulinski R.S."/>
            <person name="Bandarenka Y.V."/>
            <person name="Zhorov D.G."/>
            <person name="Warner D."/>
        </authorList>
    </citation>
    <scope>NUCLEOTIDE SEQUENCE [LARGE SCALE GENOMIC DNA]</scope>
    <source>
        <strain evidence="1">180601</strain>
        <tissue evidence="1">Whole Body</tissue>
    </source>
</reference>
<comment type="caution">
    <text evidence="1">The sequence shown here is derived from an EMBL/GenBank/DDBJ whole genome shotgun (WGS) entry which is preliminary data.</text>
</comment>
<dbReference type="AlphaFoldDB" id="A0A6G0ZMB4"/>
<protein>
    <submittedName>
        <fullName evidence="1">DUF659 domain-containing protein</fullName>
    </submittedName>
</protein>
<proteinExistence type="predicted"/>
<dbReference type="Proteomes" id="UP000478052">
    <property type="component" value="Unassembled WGS sequence"/>
</dbReference>
<name>A0A6G0ZMB4_APHCR</name>